<organism evidence="2 3">
    <name type="scientific">Calocera cornea HHB12733</name>
    <dbReference type="NCBI Taxonomy" id="1353952"/>
    <lineage>
        <taxon>Eukaryota</taxon>
        <taxon>Fungi</taxon>
        <taxon>Dikarya</taxon>
        <taxon>Basidiomycota</taxon>
        <taxon>Agaricomycotina</taxon>
        <taxon>Dacrymycetes</taxon>
        <taxon>Dacrymycetales</taxon>
        <taxon>Dacrymycetaceae</taxon>
        <taxon>Calocera</taxon>
    </lineage>
</organism>
<sequence>MSTNSRTPVGSDSDTSTVMPDLPTWATLRDDEDRDVDMDAEAKGEGKGHAGAVEGEVGDVDMDADLGYKARSESPRFRPENEEPLFRPDTPPPQPKAAPTTAKRSRPSASPAPYANKKARKEFVLQNIWDIDFIANNLRSLDHQLMVRGLAPLTPSLRAAIALGAPPTPDPTMHLVSRSQPADEGLDLAIQNDVARQLFGSNADEYGYQHNQPQRISSPAGCKSKGKAHATPIKSALRIRNSASTTPPTHRVGQLPQLPRQVRFASESPETSVRTSFSNRKATGEPSSEVTLVVAQPAFNPAAVNLQSDSLEKAARKINELVKGKKVLSDEELNRLSLLVEFFDENHEKLSVDQIKDSGLGVAIKGLSAMDKEDVPYDDEHKLLKRAQRLTRLWKRKLEGL</sequence>
<keyword evidence="3" id="KW-1185">Reference proteome</keyword>
<feature type="region of interest" description="Disordered" evidence="1">
    <location>
        <begin position="1"/>
        <end position="115"/>
    </location>
</feature>
<feature type="region of interest" description="Disordered" evidence="1">
    <location>
        <begin position="265"/>
        <end position="285"/>
    </location>
</feature>
<feature type="compositionally biased region" description="Polar residues" evidence="1">
    <location>
        <begin position="268"/>
        <end position="285"/>
    </location>
</feature>
<dbReference type="Proteomes" id="UP000076842">
    <property type="component" value="Unassembled WGS sequence"/>
</dbReference>
<dbReference type="OrthoDB" id="10498401at2759"/>
<evidence type="ECO:0000256" key="1">
    <source>
        <dbReference type="SAM" id="MobiDB-lite"/>
    </source>
</evidence>
<name>A0A165K358_9BASI</name>
<dbReference type="EMBL" id="KV423915">
    <property type="protein sequence ID" value="KZT62608.1"/>
    <property type="molecule type" value="Genomic_DNA"/>
</dbReference>
<feature type="compositionally biased region" description="Polar residues" evidence="1">
    <location>
        <begin position="1"/>
        <end position="18"/>
    </location>
</feature>
<evidence type="ECO:0000313" key="2">
    <source>
        <dbReference type="EMBL" id="KZT62608.1"/>
    </source>
</evidence>
<feature type="compositionally biased region" description="Acidic residues" evidence="1">
    <location>
        <begin position="30"/>
        <end position="39"/>
    </location>
</feature>
<reference evidence="2 3" key="1">
    <citation type="journal article" date="2016" name="Mol. Biol. Evol.">
        <title>Comparative Genomics of Early-Diverging Mushroom-Forming Fungi Provides Insights into the Origins of Lignocellulose Decay Capabilities.</title>
        <authorList>
            <person name="Nagy L.G."/>
            <person name="Riley R."/>
            <person name="Tritt A."/>
            <person name="Adam C."/>
            <person name="Daum C."/>
            <person name="Floudas D."/>
            <person name="Sun H."/>
            <person name="Yadav J.S."/>
            <person name="Pangilinan J."/>
            <person name="Larsson K.H."/>
            <person name="Matsuura K."/>
            <person name="Barry K."/>
            <person name="Labutti K."/>
            <person name="Kuo R."/>
            <person name="Ohm R.A."/>
            <person name="Bhattacharya S.S."/>
            <person name="Shirouzu T."/>
            <person name="Yoshinaga Y."/>
            <person name="Martin F.M."/>
            <person name="Grigoriev I.V."/>
            <person name="Hibbett D.S."/>
        </authorList>
    </citation>
    <scope>NUCLEOTIDE SEQUENCE [LARGE SCALE GENOMIC DNA]</scope>
    <source>
        <strain evidence="2 3">HHB12733</strain>
    </source>
</reference>
<evidence type="ECO:0000313" key="3">
    <source>
        <dbReference type="Proteomes" id="UP000076842"/>
    </source>
</evidence>
<feature type="compositionally biased region" description="Basic and acidic residues" evidence="1">
    <location>
        <begin position="66"/>
        <end position="86"/>
    </location>
</feature>
<gene>
    <name evidence="2" type="ORF">CALCODRAFT_478912</name>
</gene>
<dbReference type="AlphaFoldDB" id="A0A165K358"/>
<dbReference type="InParanoid" id="A0A165K358"/>
<accession>A0A165K358</accession>
<protein>
    <submittedName>
        <fullName evidence="2">Uncharacterized protein</fullName>
    </submittedName>
</protein>
<proteinExistence type="predicted"/>
<feature type="region of interest" description="Disordered" evidence="1">
    <location>
        <begin position="205"/>
        <end position="233"/>
    </location>
</feature>